<dbReference type="InterPro" id="IPR021147">
    <property type="entry name" value="DUF697"/>
</dbReference>
<evidence type="ECO:0000256" key="1">
    <source>
        <dbReference type="ARBA" id="ARBA00004141"/>
    </source>
</evidence>
<keyword evidence="7" id="KW-1185">Reference proteome</keyword>
<accession>A0A2D0NAN7</accession>
<dbReference type="OrthoDB" id="980719at2"/>
<keyword evidence="2 5" id="KW-0812">Transmembrane</keyword>
<gene>
    <name evidence="6" type="ORF">CRP01_16470</name>
</gene>
<dbReference type="AlphaFoldDB" id="A0A2D0NAN7"/>
<organism evidence="6 7">
    <name type="scientific">Flavilitoribacter nigricans (strain ATCC 23147 / DSM 23189 / NBRC 102662 / NCIMB 1420 / SS-2)</name>
    <name type="common">Lewinella nigricans</name>
    <dbReference type="NCBI Taxonomy" id="1122177"/>
    <lineage>
        <taxon>Bacteria</taxon>
        <taxon>Pseudomonadati</taxon>
        <taxon>Bacteroidota</taxon>
        <taxon>Saprospiria</taxon>
        <taxon>Saprospirales</taxon>
        <taxon>Lewinellaceae</taxon>
        <taxon>Flavilitoribacter</taxon>
    </lineage>
</organism>
<dbReference type="GO" id="GO:0016020">
    <property type="term" value="C:membrane"/>
    <property type="evidence" value="ECO:0007669"/>
    <property type="project" value="UniProtKB-SubCell"/>
</dbReference>
<dbReference type="Proteomes" id="UP000223913">
    <property type="component" value="Unassembled WGS sequence"/>
</dbReference>
<dbReference type="EMBL" id="PDUD01000021">
    <property type="protein sequence ID" value="PHN05582.1"/>
    <property type="molecule type" value="Genomic_DNA"/>
</dbReference>
<reference evidence="6 7" key="1">
    <citation type="submission" date="2017-10" db="EMBL/GenBank/DDBJ databases">
        <title>The draft genome sequence of Lewinella nigricans NBRC 102662.</title>
        <authorList>
            <person name="Wang K."/>
        </authorList>
    </citation>
    <scope>NUCLEOTIDE SEQUENCE [LARGE SCALE GENOMIC DNA]</scope>
    <source>
        <strain evidence="6 7">NBRC 102662</strain>
    </source>
</reference>
<evidence type="ECO:0000256" key="4">
    <source>
        <dbReference type="ARBA" id="ARBA00023136"/>
    </source>
</evidence>
<protein>
    <submittedName>
        <fullName evidence="6">GTPase</fullName>
    </submittedName>
</protein>
<proteinExistence type="predicted"/>
<evidence type="ECO:0000313" key="7">
    <source>
        <dbReference type="Proteomes" id="UP000223913"/>
    </source>
</evidence>
<evidence type="ECO:0000256" key="3">
    <source>
        <dbReference type="ARBA" id="ARBA00022989"/>
    </source>
</evidence>
<dbReference type="Pfam" id="PF05128">
    <property type="entry name" value="DUF697"/>
    <property type="match status" value="1"/>
</dbReference>
<comment type="subcellular location">
    <subcellularLocation>
        <location evidence="1">Membrane</location>
        <topology evidence="1">Multi-pass membrane protein</topology>
    </subcellularLocation>
</comment>
<feature type="transmembrane region" description="Helical" evidence="5">
    <location>
        <begin position="93"/>
        <end position="113"/>
    </location>
</feature>
<feature type="transmembrane region" description="Helical" evidence="5">
    <location>
        <begin position="20"/>
        <end position="44"/>
    </location>
</feature>
<evidence type="ECO:0000256" key="5">
    <source>
        <dbReference type="SAM" id="Phobius"/>
    </source>
</evidence>
<keyword evidence="3 5" id="KW-1133">Transmembrane helix</keyword>
<sequence length="157" mass="17396">MPAEEKKTLETADDIIYNHLWFSAVPGFMPVPLLDIVAISAVQLDLVKQLCKFYHEDYDEQRGKAIVMALTGSAMSRITGYSARAVLKTIPMVGWVLGGAAMSLFAVSSTYAIGQVFKEHLDAGGTLHNLNPEAFRQFYTQQLEKGKGLVSKWLKKD</sequence>
<comment type="caution">
    <text evidence="6">The sequence shown here is derived from an EMBL/GenBank/DDBJ whole genome shotgun (WGS) entry which is preliminary data.</text>
</comment>
<evidence type="ECO:0000313" key="6">
    <source>
        <dbReference type="EMBL" id="PHN05582.1"/>
    </source>
</evidence>
<name>A0A2D0NAN7_FLAN2</name>
<keyword evidence="4 5" id="KW-0472">Membrane</keyword>
<dbReference type="RefSeq" id="WP_099151158.1">
    <property type="nucleotide sequence ID" value="NZ_PDUD01000021.1"/>
</dbReference>
<evidence type="ECO:0000256" key="2">
    <source>
        <dbReference type="ARBA" id="ARBA00022692"/>
    </source>
</evidence>